<dbReference type="AlphaFoldDB" id="A0A421BX82"/>
<keyword evidence="2" id="KW-1185">Reference proteome</keyword>
<dbReference type="Proteomes" id="UP000279673">
    <property type="component" value="Unassembled WGS sequence"/>
</dbReference>
<evidence type="ECO:0008006" key="3">
    <source>
        <dbReference type="Google" id="ProtNLM"/>
    </source>
</evidence>
<comment type="caution">
    <text evidence="1">The sequence shown here is derived from an EMBL/GenBank/DDBJ whole genome shotgun (WGS) entry which is preliminary data.</text>
</comment>
<reference evidence="1 2" key="1">
    <citation type="submission" date="2018-10" db="EMBL/GenBank/DDBJ databases">
        <title>Rhodobacter sp . BO-81.</title>
        <authorList>
            <person name="Im W.T."/>
        </authorList>
    </citation>
    <scope>NUCLEOTIDE SEQUENCE [LARGE SCALE GENOMIC DNA]</scope>
    <source>
        <strain evidence="1 2">BO-81</strain>
    </source>
</reference>
<accession>A0A421BX82</accession>
<gene>
    <name evidence="1" type="ORF">DYS74_00060</name>
</gene>
<dbReference type="RefSeq" id="WP_121530125.1">
    <property type="nucleotide sequence ID" value="NZ_RCHI01000001.1"/>
</dbReference>
<evidence type="ECO:0000313" key="2">
    <source>
        <dbReference type="Proteomes" id="UP000279673"/>
    </source>
</evidence>
<evidence type="ECO:0000313" key="1">
    <source>
        <dbReference type="EMBL" id="RLL72758.1"/>
    </source>
</evidence>
<name>A0A421BX82_9RHOB</name>
<sequence>MKGGLTRLLGQWRRSAPPPHLRMVIVHVGKTGGTALASALAADRAQCGIERARVLGHSETLSRAAHSYPGCEIGFCLRDPVDRFISGFYSRQRRGRPRYDNAWTPAEAEAFGRFATPDALGRALAADDLAAHRAMEGVLHLRRGLAHYLEGIAVLERHAPRIGFIGRQETLAADVAWLRRRLGLSAAAALPDDDIGAHRNPAKVEKVLSDRARAALEEWYAPDYAVQDWCLRHRRDLGLG</sequence>
<proteinExistence type="predicted"/>
<dbReference type="Gene3D" id="3.40.50.300">
    <property type="entry name" value="P-loop containing nucleotide triphosphate hydrolases"/>
    <property type="match status" value="1"/>
</dbReference>
<dbReference type="InterPro" id="IPR027417">
    <property type="entry name" value="P-loop_NTPase"/>
</dbReference>
<organism evidence="1 2">
    <name type="scientific">Paenirhodobacter hankyongi</name>
    <dbReference type="NCBI Taxonomy" id="2294033"/>
    <lineage>
        <taxon>Bacteria</taxon>
        <taxon>Pseudomonadati</taxon>
        <taxon>Pseudomonadota</taxon>
        <taxon>Alphaproteobacteria</taxon>
        <taxon>Rhodobacterales</taxon>
        <taxon>Rhodobacter group</taxon>
        <taxon>Paenirhodobacter</taxon>
    </lineage>
</organism>
<dbReference type="SUPFAM" id="SSF52540">
    <property type="entry name" value="P-loop containing nucleoside triphosphate hydrolases"/>
    <property type="match status" value="1"/>
</dbReference>
<dbReference type="EMBL" id="RCHI01000001">
    <property type="protein sequence ID" value="RLL72758.1"/>
    <property type="molecule type" value="Genomic_DNA"/>
</dbReference>
<protein>
    <recommendedName>
        <fullName evidence="3">Sulfotransferase family protein</fullName>
    </recommendedName>
</protein>